<dbReference type="KEGG" id="gyu:FE374_07930"/>
<organism evidence="3 4">
    <name type="scientific">Georgenia yuyongxinii</name>
    <dbReference type="NCBI Taxonomy" id="2589797"/>
    <lineage>
        <taxon>Bacteria</taxon>
        <taxon>Bacillati</taxon>
        <taxon>Actinomycetota</taxon>
        <taxon>Actinomycetes</taxon>
        <taxon>Micrococcales</taxon>
        <taxon>Bogoriellaceae</taxon>
        <taxon>Georgenia</taxon>
    </lineage>
</organism>
<dbReference type="InterPro" id="IPR016032">
    <property type="entry name" value="Sig_transdc_resp-reg_C-effctor"/>
</dbReference>
<dbReference type="Pfam" id="PF13401">
    <property type="entry name" value="AAA_22"/>
    <property type="match status" value="1"/>
</dbReference>
<dbReference type="PROSITE" id="PS00622">
    <property type="entry name" value="HTH_LUXR_1"/>
    <property type="match status" value="1"/>
</dbReference>
<dbReference type="RefSeq" id="WP_139928027.1">
    <property type="nucleotide sequence ID" value="NZ_CP040915.1"/>
</dbReference>
<dbReference type="InterPro" id="IPR000792">
    <property type="entry name" value="Tscrpt_reg_LuxR_C"/>
</dbReference>
<feature type="region of interest" description="Disordered" evidence="1">
    <location>
        <begin position="1"/>
        <end position="24"/>
    </location>
</feature>
<dbReference type="InterPro" id="IPR036388">
    <property type="entry name" value="WH-like_DNA-bd_sf"/>
</dbReference>
<evidence type="ECO:0000313" key="3">
    <source>
        <dbReference type="EMBL" id="QDC24562.1"/>
    </source>
</evidence>
<dbReference type="EMBL" id="CP040915">
    <property type="protein sequence ID" value="QDC24562.1"/>
    <property type="molecule type" value="Genomic_DNA"/>
</dbReference>
<evidence type="ECO:0000313" key="4">
    <source>
        <dbReference type="Proteomes" id="UP000314616"/>
    </source>
</evidence>
<dbReference type="OrthoDB" id="3751684at2"/>
<accession>A0A5B8C5W6</accession>
<evidence type="ECO:0000256" key="1">
    <source>
        <dbReference type="SAM" id="MobiDB-lite"/>
    </source>
</evidence>
<evidence type="ECO:0000259" key="2">
    <source>
        <dbReference type="PROSITE" id="PS50043"/>
    </source>
</evidence>
<dbReference type="SUPFAM" id="SSF46894">
    <property type="entry name" value="C-terminal effector domain of the bipartite response regulators"/>
    <property type="match status" value="1"/>
</dbReference>
<feature type="domain" description="HTH luxR-type" evidence="2">
    <location>
        <begin position="795"/>
        <end position="860"/>
    </location>
</feature>
<dbReference type="GO" id="GO:0003677">
    <property type="term" value="F:DNA binding"/>
    <property type="evidence" value="ECO:0007669"/>
    <property type="project" value="InterPro"/>
</dbReference>
<dbReference type="GO" id="GO:0006355">
    <property type="term" value="P:regulation of DNA-templated transcription"/>
    <property type="evidence" value="ECO:0007669"/>
    <property type="project" value="InterPro"/>
</dbReference>
<dbReference type="AlphaFoldDB" id="A0A5B8C5W6"/>
<dbReference type="InterPro" id="IPR027417">
    <property type="entry name" value="P-loop_NTPase"/>
</dbReference>
<gene>
    <name evidence="3" type="ORF">FE374_07930</name>
</gene>
<proteinExistence type="predicted"/>
<sequence length="865" mass="91264">MTQSTGAPQQAPAPSTVPVATRPITPDLRQAEVGRVLSLLGERTSVTVVGRRGAGRSTLVRHVVERLTSEGVNVVHVRGLRALRDRPLSALAVAGVHISATPGQLPALTSALTSLESLVGARGSSVLVVDDADDLDPTSAGAIAALHEHRQVPVLLTMRHRGRRQNNNAGLITAGTRAARVALDPLTFDQVLMYVHGLLPGAVDPTAVARIAAKSGGLPGLVAAIVEHGRRDYRLVLRDGLWTVRGDLWTTALAEAAEPMLVDLGEVEFDALTLLAAAGTLPLVTARELVAPEVLADLDDRGLLQVLPTDATEVVGVFPPLLGDYCTHEGPTVRNLLARERLAAAGLGAVSGADGTSKAGQAVIVRMLRQHVTARCEARRRAWEADASAAHGSALVEAMLEARSRPYEIDAVLERTRVAEADGDGATLATWAALYRASAGGTRAEALAELDAACQAGSRAHAVLRAGAARVELVAGDLEQARAAVRPLDPGATGHPLLIPVAAEIELASGDADRALALLDTLPAEAGEHISALRGLAAVLQCRLDDAVRDALEGVRRGRAALEPVTVLEHAYVAAFALWLQGRAVELNGLVSSVLELGAAPLHRRHDEAALLTLAASGAHWRNQPGYARVLATEAATLRGLRGPHPWMDAAEEPALMPDASDRDVAQALWDLANERLERGFVSAGVVAGVRSLERSGCPERAHTIARIAAGSGSPLLVRLADYATALASRDVDELERQEAVLRHAGLGQMAVRTAVARSVELMDRGEMTAAISHADAAWSQAGLRGRDLCGLFNPLDQAVNLTARERELAVAVARGYTNQEIAARMVLSVRTVENHVFAACRKLQVDNREDLGRAARTWLTCGRQ</sequence>
<protein>
    <submittedName>
        <fullName evidence="3">AAA family ATPase</fullName>
    </submittedName>
</protein>
<dbReference type="InterPro" id="IPR049945">
    <property type="entry name" value="AAA_22"/>
</dbReference>
<dbReference type="Gene3D" id="1.10.10.10">
    <property type="entry name" value="Winged helix-like DNA-binding domain superfamily/Winged helix DNA-binding domain"/>
    <property type="match status" value="1"/>
</dbReference>
<dbReference type="SMART" id="SM00421">
    <property type="entry name" value="HTH_LUXR"/>
    <property type="match status" value="1"/>
</dbReference>
<dbReference type="CDD" id="cd06170">
    <property type="entry name" value="LuxR_C_like"/>
    <property type="match status" value="1"/>
</dbReference>
<dbReference type="PROSITE" id="PS50043">
    <property type="entry name" value="HTH_LUXR_2"/>
    <property type="match status" value="1"/>
</dbReference>
<name>A0A5B8C5W6_9MICO</name>
<dbReference type="Proteomes" id="UP000314616">
    <property type="component" value="Chromosome"/>
</dbReference>
<dbReference type="Pfam" id="PF00196">
    <property type="entry name" value="GerE"/>
    <property type="match status" value="1"/>
</dbReference>
<dbReference type="PRINTS" id="PR00038">
    <property type="entry name" value="HTHLUXR"/>
</dbReference>
<reference evidence="3 4" key="1">
    <citation type="submission" date="2019-05" db="EMBL/GenBank/DDBJ databases">
        <title>Georgenia *** sp. nov., and Georgenia *** sp. nov., isolated from the intestinal contents of plateau pika (Ochotona curzoniae) in the Qinghai-Tibet plateau of China.</title>
        <authorList>
            <person name="Tian Z."/>
        </authorList>
    </citation>
    <scope>NUCLEOTIDE SEQUENCE [LARGE SCALE GENOMIC DNA]</scope>
    <source>
        <strain evidence="3 4">Z443</strain>
    </source>
</reference>
<dbReference type="SUPFAM" id="SSF52540">
    <property type="entry name" value="P-loop containing nucleoside triphosphate hydrolases"/>
    <property type="match status" value="1"/>
</dbReference>
<dbReference type="GO" id="GO:0016887">
    <property type="term" value="F:ATP hydrolysis activity"/>
    <property type="evidence" value="ECO:0007669"/>
    <property type="project" value="InterPro"/>
</dbReference>